<protein>
    <submittedName>
        <fullName evidence="4">RNA dependent RNA polymerase</fullName>
    </submittedName>
</protein>
<dbReference type="InterPro" id="IPR043502">
    <property type="entry name" value="DNA/RNA_pol_sf"/>
</dbReference>
<dbReference type="PANTHER" id="PTHR34456:SF13">
    <property type="entry name" value="REVERSE TRANSCRIPTASE DOMAIN-CONTAINING PROTEIN"/>
    <property type="match status" value="1"/>
</dbReference>
<evidence type="ECO:0000256" key="1">
    <source>
        <dbReference type="ARBA" id="ARBA00022484"/>
    </source>
</evidence>
<proteinExistence type="predicted"/>
<dbReference type="SUPFAM" id="SSF56672">
    <property type="entry name" value="DNA/RNA polymerases"/>
    <property type="match status" value="1"/>
</dbReference>
<keyword evidence="3" id="KW-0548">Nucleotidyltransferase</keyword>
<dbReference type="Pfam" id="PF05919">
    <property type="entry name" value="Mitovir_RNA_pol"/>
    <property type="match status" value="1"/>
</dbReference>
<dbReference type="GO" id="GO:0003968">
    <property type="term" value="F:RNA-directed RNA polymerase activity"/>
    <property type="evidence" value="ECO:0007669"/>
    <property type="project" value="UniProtKB-KW"/>
</dbReference>
<evidence type="ECO:0000256" key="3">
    <source>
        <dbReference type="ARBA" id="ARBA00022695"/>
    </source>
</evidence>
<keyword evidence="2" id="KW-0808">Transferase</keyword>
<dbReference type="EMBL" id="LN827944">
    <property type="protein sequence ID" value="CEZ26300.1"/>
    <property type="molecule type" value="Genomic_RNA"/>
</dbReference>
<gene>
    <name evidence="4" type="primary">RdRp</name>
</gene>
<dbReference type="InterPro" id="IPR008686">
    <property type="entry name" value="RNA_pol_mitovir"/>
</dbReference>
<evidence type="ECO:0000256" key="2">
    <source>
        <dbReference type="ARBA" id="ARBA00022679"/>
    </source>
</evidence>
<sequence length="738" mass="83773">MKHLFRIKRKAVIKNSTTRLPDHLWLGYVKVLVWLYDIPSAHRTYFFELLNRIQSLRRNSGDTWTVGYLKESHRLSSHWLSGNPDVCSGSIRVSVRGLPLIIPGRLRNAVYSRRNINITRALLTLLSTFRVMSATPKLKLGTITDPFNGVNETLPSLEVSRALKNILQGNKFTFKNEDIKDPYSVNRLMDITKAGPNGGVSLRNVIIDAYALMKHPKVYASLLELSKVMSPYLGLLLRNQTTIIRAIIDYDPIKWERIKPFMAPVYQSIKDRSLKLMPDLSCIGKLSTKEEAAGKVRVFAMVDIWTQSILNPLHKKIFSIIRELPTDGTFDQLKPLDRLHELSTQDRFSFDLSAATDRLPLALQKDILTLLVSPSFAEAWGTALTGRPYKLKFGTTEDELMYAVGQPMGALSSWGMLALTHHTIVQVAASRAGYKDLFLDYALLGDDICIANKAVADNYLLIMRDLGVEINLSKSLISSTGVVEFAKRWRVGQTDVSPASPALITRLLSNMNYLPVLILDLVNRGVKTIQNSEKLLSLPDSLQKIKKSITFSLIPYYDPEFAKCLLPLKGKDKSFSQKELFALYVHTDRIFNKLGLLEFHKAKDGDQENSKLSQSYLYNILDNSKLPLPAITSQIDNILIAQMNTITNVPTRNWLNNRDINLLTFECWHSYLIDTLSELSSISKVVPDYTIKKDSEKPDNLEMRRNLLFMQELIKDLKKWNPGIFEIIPESILKEEEV</sequence>
<organism evidence="4">
    <name type="scientific">Botrytis cinerea mitovirus 1</name>
    <dbReference type="NCBI Taxonomy" id="444193"/>
    <lineage>
        <taxon>Viruses</taxon>
        <taxon>Riboviria</taxon>
        <taxon>Orthornavirae</taxon>
        <taxon>Lenarviricota</taxon>
        <taxon>Howeltoviricetes</taxon>
        <taxon>Cryppavirales</taxon>
        <taxon>Mitoviridae</taxon>
        <taxon>Duamitovirus</taxon>
        <taxon>Duamitovirus boci1</taxon>
    </lineage>
</organism>
<dbReference type="PANTHER" id="PTHR34456">
    <property type="entry name" value="MITOVIRUS RNA-DEPENDENT RNA POLYMERASE"/>
    <property type="match status" value="1"/>
</dbReference>
<reference evidence="4" key="1">
    <citation type="journal article" date="2016" name="Mol. Plant Pathol.">
        <title>Deep sequencing of mycovirus-derived small RNAs from Botrytis species.</title>
        <authorList>
            <person name="Donaire L."/>
            <person name="Ayllon M.A."/>
        </authorList>
    </citation>
    <scope>NUCLEOTIDE SEQUENCE</scope>
    <source>
        <strain evidence="4">HAZ3-1</strain>
    </source>
</reference>
<evidence type="ECO:0000313" key="4">
    <source>
        <dbReference type="EMBL" id="CEZ26300.1"/>
    </source>
</evidence>
<accession>A0A0S4GAA2</accession>
<name>A0A0S4GAA2_9VIRU</name>
<keyword evidence="1" id="KW-0696">RNA-directed RNA polymerase</keyword>